<evidence type="ECO:0000256" key="10">
    <source>
        <dbReference type="ARBA" id="ARBA00025699"/>
    </source>
</evidence>
<name>A0A926S5H2_9HYPH</name>
<reference evidence="15" key="1">
    <citation type="submission" date="2020-05" db="EMBL/GenBank/DDBJ databases">
        <title>Identification of trans-AT polyketide cluster in two marine bacteria, producers of a novel glutaramide-containing polyketide sesbanimide D and analogs.</title>
        <authorList>
            <person name="Kacar D."/>
            <person name="Rodriguez P."/>
            <person name="Canedo L."/>
            <person name="Gonzalez E."/>
            <person name="Galan B."/>
            <person name="De La Calle F."/>
            <person name="Garcia J.L."/>
        </authorList>
    </citation>
    <scope>NUCLEOTIDE SEQUENCE</scope>
    <source>
        <strain evidence="15">PHM038</strain>
    </source>
</reference>
<evidence type="ECO:0000259" key="14">
    <source>
        <dbReference type="Pfam" id="PF20260"/>
    </source>
</evidence>
<keyword evidence="5 12" id="KW-0963">Cytoplasm</keyword>
<gene>
    <name evidence="15" type="ORF">HK439_07795</name>
</gene>
<comment type="caution">
    <text evidence="15">The sequence shown here is derived from an EMBL/GenBank/DDBJ whole genome shotgun (WGS) entry which is preliminary data.</text>
</comment>
<proteinExistence type="inferred from homology"/>
<dbReference type="SUPFAM" id="SSF88697">
    <property type="entry name" value="PUA domain-like"/>
    <property type="match status" value="1"/>
</dbReference>
<dbReference type="InterPro" id="IPR015947">
    <property type="entry name" value="PUA-like_sf"/>
</dbReference>
<comment type="similarity">
    <text evidence="2 12">Belongs to the RNA methyltransferase RsmE family.</text>
</comment>
<evidence type="ECO:0000256" key="12">
    <source>
        <dbReference type="PIRNR" id="PIRNR015601"/>
    </source>
</evidence>
<keyword evidence="7 12" id="KW-0489">Methyltransferase</keyword>
<dbReference type="Pfam" id="PF04452">
    <property type="entry name" value="Methyltrans_RNA"/>
    <property type="match status" value="1"/>
</dbReference>
<dbReference type="AlphaFoldDB" id="A0A926S5H2"/>
<evidence type="ECO:0000313" key="16">
    <source>
        <dbReference type="Proteomes" id="UP000598467"/>
    </source>
</evidence>
<evidence type="ECO:0000256" key="3">
    <source>
        <dbReference type="ARBA" id="ARBA00012328"/>
    </source>
</evidence>
<evidence type="ECO:0000256" key="11">
    <source>
        <dbReference type="ARBA" id="ARBA00047944"/>
    </source>
</evidence>
<dbReference type="CDD" id="cd18084">
    <property type="entry name" value="RsmE-like"/>
    <property type="match status" value="1"/>
</dbReference>
<dbReference type="PANTHER" id="PTHR30027:SF3">
    <property type="entry name" value="16S RRNA (URACIL(1498)-N(3))-METHYLTRANSFERASE"/>
    <property type="match status" value="1"/>
</dbReference>
<dbReference type="NCBIfam" id="NF008696">
    <property type="entry name" value="PRK11713.3-5"/>
    <property type="match status" value="1"/>
</dbReference>
<evidence type="ECO:0000256" key="2">
    <source>
        <dbReference type="ARBA" id="ARBA00005528"/>
    </source>
</evidence>
<evidence type="ECO:0000256" key="6">
    <source>
        <dbReference type="ARBA" id="ARBA00022552"/>
    </source>
</evidence>
<keyword evidence="8 12" id="KW-0808">Transferase</keyword>
<comment type="subcellular location">
    <subcellularLocation>
        <location evidence="1 12">Cytoplasm</location>
    </subcellularLocation>
</comment>
<dbReference type="SUPFAM" id="SSF75217">
    <property type="entry name" value="alpha/beta knot"/>
    <property type="match status" value="1"/>
</dbReference>
<dbReference type="InterPro" id="IPR029028">
    <property type="entry name" value="Alpha/beta_knot_MTases"/>
</dbReference>
<dbReference type="PANTHER" id="PTHR30027">
    <property type="entry name" value="RIBOSOMAL RNA SMALL SUBUNIT METHYLTRANSFERASE E"/>
    <property type="match status" value="1"/>
</dbReference>
<dbReference type="GO" id="GO:0070475">
    <property type="term" value="P:rRNA base methylation"/>
    <property type="evidence" value="ECO:0007669"/>
    <property type="project" value="TreeGrafter"/>
</dbReference>
<comment type="catalytic activity">
    <reaction evidence="11 12">
        <text>uridine(1498) in 16S rRNA + S-adenosyl-L-methionine = N(3)-methyluridine(1498) in 16S rRNA + S-adenosyl-L-homocysteine + H(+)</text>
        <dbReference type="Rhea" id="RHEA:42920"/>
        <dbReference type="Rhea" id="RHEA-COMP:10283"/>
        <dbReference type="Rhea" id="RHEA-COMP:10284"/>
        <dbReference type="ChEBI" id="CHEBI:15378"/>
        <dbReference type="ChEBI" id="CHEBI:57856"/>
        <dbReference type="ChEBI" id="CHEBI:59789"/>
        <dbReference type="ChEBI" id="CHEBI:65315"/>
        <dbReference type="ChEBI" id="CHEBI:74502"/>
        <dbReference type="EC" id="2.1.1.193"/>
    </reaction>
</comment>
<evidence type="ECO:0000259" key="13">
    <source>
        <dbReference type="Pfam" id="PF04452"/>
    </source>
</evidence>
<organism evidence="15 16">
    <name type="scientific">Roseibium aggregatum</name>
    <dbReference type="NCBI Taxonomy" id="187304"/>
    <lineage>
        <taxon>Bacteria</taxon>
        <taxon>Pseudomonadati</taxon>
        <taxon>Pseudomonadota</taxon>
        <taxon>Alphaproteobacteria</taxon>
        <taxon>Hyphomicrobiales</taxon>
        <taxon>Stappiaceae</taxon>
        <taxon>Roseibium</taxon>
    </lineage>
</organism>
<dbReference type="Pfam" id="PF20260">
    <property type="entry name" value="PUA_4"/>
    <property type="match status" value="1"/>
</dbReference>
<dbReference type="RefSeq" id="WP_190290829.1">
    <property type="nucleotide sequence ID" value="NZ_JABFCZ010000007.1"/>
</dbReference>
<dbReference type="GO" id="GO:0070042">
    <property type="term" value="F:rRNA (uridine-N3-)-methyltransferase activity"/>
    <property type="evidence" value="ECO:0007669"/>
    <property type="project" value="TreeGrafter"/>
</dbReference>
<evidence type="ECO:0000256" key="7">
    <source>
        <dbReference type="ARBA" id="ARBA00022603"/>
    </source>
</evidence>
<protein>
    <recommendedName>
        <fullName evidence="4 12">Ribosomal RNA small subunit methyltransferase E</fullName>
        <ecNumber evidence="3 12">2.1.1.193</ecNumber>
    </recommendedName>
</protein>
<dbReference type="NCBIfam" id="TIGR00046">
    <property type="entry name" value="RsmE family RNA methyltransferase"/>
    <property type="match status" value="1"/>
</dbReference>
<dbReference type="InterPro" id="IPR006700">
    <property type="entry name" value="RsmE"/>
</dbReference>
<feature type="domain" description="Ribosomal RNA small subunit methyltransferase E methyltransferase" evidence="13">
    <location>
        <begin position="81"/>
        <end position="245"/>
    </location>
</feature>
<dbReference type="PIRSF" id="PIRSF015601">
    <property type="entry name" value="MTase_slr0722"/>
    <property type="match status" value="1"/>
</dbReference>
<dbReference type="Gene3D" id="2.40.240.20">
    <property type="entry name" value="Hypothetical PUA domain-like, domain 1"/>
    <property type="match status" value="1"/>
</dbReference>
<evidence type="ECO:0000256" key="5">
    <source>
        <dbReference type="ARBA" id="ARBA00022490"/>
    </source>
</evidence>
<evidence type="ECO:0000256" key="4">
    <source>
        <dbReference type="ARBA" id="ARBA00013673"/>
    </source>
</evidence>
<comment type="function">
    <text evidence="10 12">Specifically methylates the N3 position of the uracil ring of uridine 1498 (m3U1498) in 16S rRNA. Acts on the fully assembled 30S ribosomal subunit.</text>
</comment>
<evidence type="ECO:0000313" key="15">
    <source>
        <dbReference type="EMBL" id="MBD1546160.1"/>
    </source>
</evidence>
<sequence length="252" mass="27825">MSRYDFKMQRLFVRPLLAPGASIEADRSQANYLLNVLRLKDTDRILVFNGKDGEWLAEVVATGRKSCLLKLVEQVREQTSTIDLQYLFAPLKHARLDYMVQKAVEMGAGGLRPVMTQYTQASRVNLERMEANIIEAAEQCGVIAVPQVLEPMALKDLVGSWAETQADRRLLYCDEGEETHNPLQALADLADRGPAPLAVLIGPEGGFSPEERELLRAQSFVTPIPLGPRILRADTAAVAALAIVQATLGDWN</sequence>
<dbReference type="Gene3D" id="3.40.1280.10">
    <property type="match status" value="1"/>
</dbReference>
<evidence type="ECO:0000256" key="8">
    <source>
        <dbReference type="ARBA" id="ARBA00022679"/>
    </source>
</evidence>
<evidence type="ECO:0000256" key="9">
    <source>
        <dbReference type="ARBA" id="ARBA00022691"/>
    </source>
</evidence>
<dbReference type="Proteomes" id="UP000598467">
    <property type="component" value="Unassembled WGS sequence"/>
</dbReference>
<dbReference type="EC" id="2.1.1.193" evidence="3 12"/>
<evidence type="ECO:0000256" key="1">
    <source>
        <dbReference type="ARBA" id="ARBA00004496"/>
    </source>
</evidence>
<dbReference type="InterPro" id="IPR046887">
    <property type="entry name" value="RsmE_PUA-like"/>
</dbReference>
<dbReference type="InterPro" id="IPR046886">
    <property type="entry name" value="RsmE_MTase_dom"/>
</dbReference>
<keyword evidence="6 12" id="KW-0698">rRNA processing</keyword>
<dbReference type="InterPro" id="IPR029026">
    <property type="entry name" value="tRNA_m1G_MTases_N"/>
</dbReference>
<accession>A0A926S5H2</accession>
<dbReference type="GO" id="GO:0005737">
    <property type="term" value="C:cytoplasm"/>
    <property type="evidence" value="ECO:0007669"/>
    <property type="project" value="UniProtKB-SubCell"/>
</dbReference>
<dbReference type="EMBL" id="JABFCZ010000007">
    <property type="protein sequence ID" value="MBD1546160.1"/>
    <property type="molecule type" value="Genomic_DNA"/>
</dbReference>
<feature type="domain" description="Ribosomal RNA small subunit methyltransferase E PUA-like" evidence="14">
    <location>
        <begin position="26"/>
        <end position="71"/>
    </location>
</feature>
<keyword evidence="9 12" id="KW-0949">S-adenosyl-L-methionine</keyword>